<keyword evidence="2" id="KW-1185">Reference proteome</keyword>
<accession>A0A928X1E9</accession>
<dbReference type="Gene3D" id="3.90.1570.30">
    <property type="match status" value="1"/>
</dbReference>
<evidence type="ECO:0000313" key="1">
    <source>
        <dbReference type="EMBL" id="MBE9066140.1"/>
    </source>
</evidence>
<dbReference type="EMBL" id="JADEXP010000029">
    <property type="protein sequence ID" value="MBE9066140.1"/>
    <property type="molecule type" value="Genomic_DNA"/>
</dbReference>
<reference evidence="1" key="1">
    <citation type="submission" date="2020-10" db="EMBL/GenBank/DDBJ databases">
        <authorList>
            <person name="Castelo-Branco R."/>
            <person name="Eusebio N."/>
            <person name="Adriana R."/>
            <person name="Vieira A."/>
            <person name="Brugerolle De Fraissinette N."/>
            <person name="Rezende De Castro R."/>
            <person name="Schneider M.P."/>
            <person name="Vasconcelos V."/>
            <person name="Leao P.N."/>
        </authorList>
    </citation>
    <scope>NUCLEOTIDE SEQUENCE</scope>
    <source>
        <strain evidence="1">LEGE 11479</strain>
    </source>
</reference>
<dbReference type="Proteomes" id="UP000615026">
    <property type="component" value="Unassembled WGS sequence"/>
</dbReference>
<proteinExistence type="predicted"/>
<name>A0A928X1E9_LEPEC</name>
<gene>
    <name evidence="1" type="ORF">IQ260_05700</name>
</gene>
<evidence type="ECO:0000313" key="2">
    <source>
        <dbReference type="Proteomes" id="UP000615026"/>
    </source>
</evidence>
<dbReference type="RefSeq" id="WP_193991661.1">
    <property type="nucleotide sequence ID" value="NZ_JADEXP010000029.1"/>
</dbReference>
<protein>
    <submittedName>
        <fullName evidence="1">Type I restriction enzyme HsdR N-terminal domain-containing protein</fullName>
    </submittedName>
</protein>
<sequence>MVTLLAIEKTISSFQELNNRFGLQRTTDESFFTEWQTLAVNLADEEKAFLDHLQQRYRNYYEADLLTEGTVLLSLVAPLLERLGFHEPPFFVRSEIPVRIEVNERDEIYRGRIDVLVICDFIWILTVEAKRSKFAVDIALPQCLAYMAASETQPAFGMVTNGSDFMFCKLENSVYDFSESFSLLSRQNRLYEVATILAMLQKNANQQFS</sequence>
<organism evidence="1 2">
    <name type="scientific">Leptolyngbya cf. ectocarpi LEGE 11479</name>
    <dbReference type="NCBI Taxonomy" id="1828722"/>
    <lineage>
        <taxon>Bacteria</taxon>
        <taxon>Bacillati</taxon>
        <taxon>Cyanobacteriota</taxon>
        <taxon>Cyanophyceae</taxon>
        <taxon>Leptolyngbyales</taxon>
        <taxon>Leptolyngbyaceae</taxon>
        <taxon>Leptolyngbya group</taxon>
        <taxon>Leptolyngbya</taxon>
    </lineage>
</organism>
<comment type="caution">
    <text evidence="1">The sequence shown here is derived from an EMBL/GenBank/DDBJ whole genome shotgun (WGS) entry which is preliminary data.</text>
</comment>
<dbReference type="AlphaFoldDB" id="A0A928X1E9"/>